<evidence type="ECO:0000256" key="1">
    <source>
        <dbReference type="SAM" id="MobiDB-lite"/>
    </source>
</evidence>
<organism evidence="2 3">
    <name type="scientific">Mycena sanguinolenta</name>
    <dbReference type="NCBI Taxonomy" id="230812"/>
    <lineage>
        <taxon>Eukaryota</taxon>
        <taxon>Fungi</taxon>
        <taxon>Dikarya</taxon>
        <taxon>Basidiomycota</taxon>
        <taxon>Agaricomycotina</taxon>
        <taxon>Agaricomycetes</taxon>
        <taxon>Agaricomycetidae</taxon>
        <taxon>Agaricales</taxon>
        <taxon>Marasmiineae</taxon>
        <taxon>Mycenaceae</taxon>
        <taxon>Mycena</taxon>
    </lineage>
</organism>
<sequence length="228" mass="24661">MPTTHSLQHISHPPSSRPSWPRYLPTTRTPPSLAGGLFGSSAPMCSGRKKCSEKELEAEVLFPTVDDSGVFGGCMKDGAVGFLLVPSSLSSWRLDDKPLRRRRQKESGATLCTASSLLRASPSLGSRTSHGSLPCSASNWSVPASTPFVFRPLALDVRRAGVARLIRAFLVPSSPNSTPYNNWKLSRNNRHGRAGSDKFADEARFAAAHELGMCLCWGLSRVVRVEGV</sequence>
<reference evidence="2" key="1">
    <citation type="submission" date="2020-05" db="EMBL/GenBank/DDBJ databases">
        <title>Mycena genomes resolve the evolution of fungal bioluminescence.</title>
        <authorList>
            <person name="Tsai I.J."/>
        </authorList>
    </citation>
    <scope>NUCLEOTIDE SEQUENCE</scope>
    <source>
        <strain evidence="2">160909Yilan</strain>
    </source>
</reference>
<dbReference type="AlphaFoldDB" id="A0A8H6YJC6"/>
<protein>
    <submittedName>
        <fullName evidence="2">F-box domain-containing protein</fullName>
    </submittedName>
</protein>
<feature type="region of interest" description="Disordered" evidence="1">
    <location>
        <begin position="1"/>
        <end position="26"/>
    </location>
</feature>
<gene>
    <name evidence="2" type="ORF">MSAN_01119000</name>
</gene>
<evidence type="ECO:0000313" key="3">
    <source>
        <dbReference type="Proteomes" id="UP000623467"/>
    </source>
</evidence>
<dbReference type="OrthoDB" id="3069437at2759"/>
<accession>A0A8H6YJC6</accession>
<proteinExistence type="predicted"/>
<keyword evidence="3" id="KW-1185">Reference proteome</keyword>
<comment type="caution">
    <text evidence="2">The sequence shown here is derived from an EMBL/GenBank/DDBJ whole genome shotgun (WGS) entry which is preliminary data.</text>
</comment>
<feature type="compositionally biased region" description="Low complexity" evidence="1">
    <location>
        <begin position="11"/>
        <end position="22"/>
    </location>
</feature>
<evidence type="ECO:0000313" key="2">
    <source>
        <dbReference type="EMBL" id="KAF7360893.1"/>
    </source>
</evidence>
<dbReference type="EMBL" id="JACAZH010000008">
    <property type="protein sequence ID" value="KAF7360893.1"/>
    <property type="molecule type" value="Genomic_DNA"/>
</dbReference>
<name>A0A8H6YJC6_9AGAR</name>
<dbReference type="Proteomes" id="UP000623467">
    <property type="component" value="Unassembled WGS sequence"/>
</dbReference>